<dbReference type="InterPro" id="IPR003646">
    <property type="entry name" value="SH3-like_bac-type"/>
</dbReference>
<keyword evidence="1" id="KW-0732">Signal</keyword>
<feature type="domain" description="SH3b" evidence="2">
    <location>
        <begin position="47"/>
        <end position="110"/>
    </location>
</feature>
<dbReference type="RefSeq" id="WP_261521121.1">
    <property type="nucleotide sequence ID" value="NZ_JAODNW010000015.1"/>
</dbReference>
<evidence type="ECO:0000256" key="1">
    <source>
        <dbReference type="SAM" id="SignalP"/>
    </source>
</evidence>
<sequence length="185" mass="20252">MPLLAMFRKFVPIAVLAALAAAALPAMAPSPAGAQQVERGPSGLPLPRFVSLKAGRVNMRVGPGTDYAVEWLYLREGLPMEVIQEYDSWRRVRDAEGAEGWIHSALLSGRRTGLVAPWLKDRQASVPLHARPDEGARRIAEVEPGALGQVESCDGTWCRMRFASLEGWMSQSLIWGVYPGETVED</sequence>
<dbReference type="EMBL" id="JBHLXD010000021">
    <property type="protein sequence ID" value="MFC0209361.1"/>
    <property type="molecule type" value="Genomic_DNA"/>
</dbReference>
<feature type="chain" id="PRO_5047380602" evidence="1">
    <location>
        <begin position="29"/>
        <end position="185"/>
    </location>
</feature>
<organism evidence="3 4">
    <name type="scientific">Chelativorans intermedius</name>
    <dbReference type="NCBI Taxonomy" id="515947"/>
    <lineage>
        <taxon>Bacteria</taxon>
        <taxon>Pseudomonadati</taxon>
        <taxon>Pseudomonadota</taxon>
        <taxon>Alphaproteobacteria</taxon>
        <taxon>Hyphomicrobiales</taxon>
        <taxon>Phyllobacteriaceae</taxon>
        <taxon>Chelativorans</taxon>
    </lineage>
</organism>
<dbReference type="SMART" id="SM00287">
    <property type="entry name" value="SH3b"/>
    <property type="match status" value="1"/>
</dbReference>
<keyword evidence="4" id="KW-1185">Reference proteome</keyword>
<name>A0ABV6D9M7_9HYPH</name>
<dbReference type="InterPro" id="IPR010466">
    <property type="entry name" value="DUF1058"/>
</dbReference>
<accession>A0ABV6D9M7</accession>
<evidence type="ECO:0000313" key="3">
    <source>
        <dbReference type="EMBL" id="MFC0209361.1"/>
    </source>
</evidence>
<comment type="caution">
    <text evidence="3">The sequence shown here is derived from an EMBL/GenBank/DDBJ whole genome shotgun (WGS) entry which is preliminary data.</text>
</comment>
<feature type="signal peptide" evidence="1">
    <location>
        <begin position="1"/>
        <end position="28"/>
    </location>
</feature>
<evidence type="ECO:0000313" key="4">
    <source>
        <dbReference type="Proteomes" id="UP001589755"/>
    </source>
</evidence>
<proteinExistence type="predicted"/>
<dbReference type="Proteomes" id="UP001589755">
    <property type="component" value="Unassembled WGS sequence"/>
</dbReference>
<evidence type="ECO:0000259" key="2">
    <source>
        <dbReference type="SMART" id="SM00287"/>
    </source>
</evidence>
<gene>
    <name evidence="3" type="ORF">ACFFJ2_13225</name>
</gene>
<dbReference type="Gene3D" id="2.30.30.40">
    <property type="entry name" value="SH3 Domains"/>
    <property type="match status" value="1"/>
</dbReference>
<reference evidence="3 4" key="1">
    <citation type="submission" date="2024-09" db="EMBL/GenBank/DDBJ databases">
        <authorList>
            <person name="Sun Q."/>
            <person name="Mori K."/>
        </authorList>
    </citation>
    <scope>NUCLEOTIDE SEQUENCE [LARGE SCALE GENOMIC DNA]</scope>
    <source>
        <strain evidence="3 4">CCM 8543</strain>
    </source>
</reference>
<dbReference type="Pfam" id="PF06347">
    <property type="entry name" value="SH3_4"/>
    <property type="match status" value="2"/>
</dbReference>
<protein>
    <submittedName>
        <fullName evidence="3">SH3 domain-containing protein</fullName>
    </submittedName>
</protein>